<dbReference type="AlphaFoldDB" id="A0AA38GSJ3"/>
<protein>
    <submittedName>
        <fullName evidence="2">Uncharacterized protein</fullName>
    </submittedName>
</protein>
<proteinExistence type="predicted"/>
<feature type="region of interest" description="Disordered" evidence="1">
    <location>
        <begin position="1"/>
        <end position="25"/>
    </location>
</feature>
<keyword evidence="3" id="KW-1185">Reference proteome</keyword>
<reference evidence="2 3" key="1">
    <citation type="journal article" date="2021" name="Nat. Plants">
        <title>The Taxus genome provides insights into paclitaxel biosynthesis.</title>
        <authorList>
            <person name="Xiong X."/>
            <person name="Gou J."/>
            <person name="Liao Q."/>
            <person name="Li Y."/>
            <person name="Zhou Q."/>
            <person name="Bi G."/>
            <person name="Li C."/>
            <person name="Du R."/>
            <person name="Wang X."/>
            <person name="Sun T."/>
            <person name="Guo L."/>
            <person name="Liang H."/>
            <person name="Lu P."/>
            <person name="Wu Y."/>
            <person name="Zhang Z."/>
            <person name="Ro D.K."/>
            <person name="Shang Y."/>
            <person name="Huang S."/>
            <person name="Yan J."/>
        </authorList>
    </citation>
    <scope>NUCLEOTIDE SEQUENCE [LARGE SCALE GENOMIC DNA]</scope>
    <source>
        <strain evidence="2">Ta-2019</strain>
    </source>
</reference>
<feature type="non-terminal residue" evidence="2">
    <location>
        <position position="1"/>
    </location>
</feature>
<sequence length="54" mass="6291">STSMCRESVTDQKDESEGNDDICQLKGNKIPKGLVSLERLFDRHDHFVKKKRRD</sequence>
<feature type="non-terminal residue" evidence="2">
    <location>
        <position position="54"/>
    </location>
</feature>
<evidence type="ECO:0000313" key="2">
    <source>
        <dbReference type="EMBL" id="KAH9327884.1"/>
    </source>
</evidence>
<accession>A0AA38GSJ3</accession>
<gene>
    <name evidence="2" type="ORF">KI387_044376</name>
</gene>
<dbReference type="EMBL" id="JAHRHJ020000002">
    <property type="protein sequence ID" value="KAH9327884.1"/>
    <property type="molecule type" value="Genomic_DNA"/>
</dbReference>
<evidence type="ECO:0000256" key="1">
    <source>
        <dbReference type="SAM" id="MobiDB-lite"/>
    </source>
</evidence>
<evidence type="ECO:0000313" key="3">
    <source>
        <dbReference type="Proteomes" id="UP000824469"/>
    </source>
</evidence>
<comment type="caution">
    <text evidence="2">The sequence shown here is derived from an EMBL/GenBank/DDBJ whole genome shotgun (WGS) entry which is preliminary data.</text>
</comment>
<dbReference type="Proteomes" id="UP000824469">
    <property type="component" value="Unassembled WGS sequence"/>
</dbReference>
<organism evidence="2 3">
    <name type="scientific">Taxus chinensis</name>
    <name type="common">Chinese yew</name>
    <name type="synonym">Taxus wallichiana var. chinensis</name>
    <dbReference type="NCBI Taxonomy" id="29808"/>
    <lineage>
        <taxon>Eukaryota</taxon>
        <taxon>Viridiplantae</taxon>
        <taxon>Streptophyta</taxon>
        <taxon>Embryophyta</taxon>
        <taxon>Tracheophyta</taxon>
        <taxon>Spermatophyta</taxon>
        <taxon>Pinopsida</taxon>
        <taxon>Pinidae</taxon>
        <taxon>Conifers II</taxon>
        <taxon>Cupressales</taxon>
        <taxon>Taxaceae</taxon>
        <taxon>Taxus</taxon>
    </lineage>
</organism>
<name>A0AA38GSJ3_TAXCH</name>